<gene>
    <name evidence="1" type="ORF">HPLM_LOCUS19491</name>
</gene>
<sequence length="82" mass="9116">MAASKEIEYVLTAEHSPVPISQLVEKYKTGADHYWIRLVQSNITHSGPLDSSCEMSFTPLRIAVVTCRDYLFGDGTTDCTYG</sequence>
<dbReference type="EMBL" id="UZAF01021367">
    <property type="protein sequence ID" value="VDO77574.1"/>
    <property type="molecule type" value="Genomic_DNA"/>
</dbReference>
<protein>
    <submittedName>
        <fullName evidence="3">PLAT domain-containing protein</fullName>
    </submittedName>
</protein>
<name>A0A0N4X557_HAEPC</name>
<accession>A0A0N4X557</accession>
<dbReference type="Proteomes" id="UP000268014">
    <property type="component" value="Unassembled WGS sequence"/>
</dbReference>
<organism evidence="3">
    <name type="scientific">Haemonchus placei</name>
    <name type="common">Barber's pole worm</name>
    <dbReference type="NCBI Taxonomy" id="6290"/>
    <lineage>
        <taxon>Eukaryota</taxon>
        <taxon>Metazoa</taxon>
        <taxon>Ecdysozoa</taxon>
        <taxon>Nematoda</taxon>
        <taxon>Chromadorea</taxon>
        <taxon>Rhabditida</taxon>
        <taxon>Rhabditina</taxon>
        <taxon>Rhabditomorpha</taxon>
        <taxon>Strongyloidea</taxon>
        <taxon>Trichostrongylidae</taxon>
        <taxon>Haemonchus</taxon>
    </lineage>
</organism>
<evidence type="ECO:0000313" key="2">
    <source>
        <dbReference type="Proteomes" id="UP000268014"/>
    </source>
</evidence>
<evidence type="ECO:0000313" key="1">
    <source>
        <dbReference type="EMBL" id="VDO77574.1"/>
    </source>
</evidence>
<proteinExistence type="predicted"/>
<evidence type="ECO:0000313" key="3">
    <source>
        <dbReference type="WBParaSite" id="HPLM_0001949901-mRNA-1"/>
    </source>
</evidence>
<dbReference type="OrthoDB" id="5834895at2759"/>
<dbReference type="AlphaFoldDB" id="A0A0N4X557"/>
<reference evidence="1 2" key="2">
    <citation type="submission" date="2018-11" db="EMBL/GenBank/DDBJ databases">
        <authorList>
            <consortium name="Pathogen Informatics"/>
        </authorList>
    </citation>
    <scope>NUCLEOTIDE SEQUENCE [LARGE SCALE GENOMIC DNA]</scope>
    <source>
        <strain evidence="1 2">MHpl1</strain>
    </source>
</reference>
<reference evidence="3" key="1">
    <citation type="submission" date="2017-02" db="UniProtKB">
        <authorList>
            <consortium name="WormBaseParasite"/>
        </authorList>
    </citation>
    <scope>IDENTIFICATION</scope>
</reference>
<keyword evidence="2" id="KW-1185">Reference proteome</keyword>
<dbReference type="WBParaSite" id="HPLM_0001949901-mRNA-1">
    <property type="protein sequence ID" value="HPLM_0001949901-mRNA-1"/>
    <property type="gene ID" value="HPLM_0001949901"/>
</dbReference>